<evidence type="ECO:0000256" key="4">
    <source>
        <dbReference type="ARBA" id="ARBA00022989"/>
    </source>
</evidence>
<feature type="transmembrane region" description="Helical" evidence="6">
    <location>
        <begin position="311"/>
        <end position="332"/>
    </location>
</feature>
<dbReference type="PANTHER" id="PTHR30250:SF11">
    <property type="entry name" value="O-ANTIGEN TRANSPORTER-RELATED"/>
    <property type="match status" value="1"/>
</dbReference>
<dbReference type="EMBL" id="DTHG01000037">
    <property type="protein sequence ID" value="HGW91528.1"/>
    <property type="molecule type" value="Genomic_DNA"/>
</dbReference>
<feature type="transmembrane region" description="Helical" evidence="6">
    <location>
        <begin position="103"/>
        <end position="125"/>
    </location>
</feature>
<keyword evidence="4 6" id="KW-1133">Transmembrane helix</keyword>
<dbReference type="AlphaFoldDB" id="A0A7C4YRF7"/>
<keyword evidence="2" id="KW-1003">Cell membrane</keyword>
<reference evidence="7" key="1">
    <citation type="journal article" date="2020" name="mSystems">
        <title>Genome- and Community-Level Interaction Insights into Carbon Utilization and Element Cycling Functions of Hydrothermarchaeota in Hydrothermal Sediment.</title>
        <authorList>
            <person name="Zhou Z."/>
            <person name="Liu Y."/>
            <person name="Xu W."/>
            <person name="Pan J."/>
            <person name="Luo Z.H."/>
            <person name="Li M."/>
        </authorList>
    </citation>
    <scope>NUCLEOTIDE SEQUENCE [LARGE SCALE GENOMIC DNA]</scope>
    <source>
        <strain evidence="7">SpSt-780</strain>
    </source>
</reference>
<name>A0A7C4YRF7_UNCW3</name>
<feature type="transmembrane region" description="Helical" evidence="6">
    <location>
        <begin position="376"/>
        <end position="395"/>
    </location>
</feature>
<dbReference type="InterPro" id="IPR050833">
    <property type="entry name" value="Poly_Biosynth_Transport"/>
</dbReference>
<dbReference type="Pfam" id="PF01943">
    <property type="entry name" value="Polysacc_synt"/>
    <property type="match status" value="1"/>
</dbReference>
<feature type="transmembrane region" description="Helical" evidence="6">
    <location>
        <begin position="131"/>
        <end position="151"/>
    </location>
</feature>
<evidence type="ECO:0000256" key="3">
    <source>
        <dbReference type="ARBA" id="ARBA00022692"/>
    </source>
</evidence>
<dbReference type="CDD" id="cd13128">
    <property type="entry name" value="MATE_Wzx_like"/>
    <property type="match status" value="1"/>
</dbReference>
<evidence type="ECO:0000256" key="5">
    <source>
        <dbReference type="ARBA" id="ARBA00023136"/>
    </source>
</evidence>
<evidence type="ECO:0000256" key="6">
    <source>
        <dbReference type="SAM" id="Phobius"/>
    </source>
</evidence>
<accession>A0A7C4YRF7</accession>
<feature type="transmembrane region" description="Helical" evidence="6">
    <location>
        <begin position="31"/>
        <end position="55"/>
    </location>
</feature>
<evidence type="ECO:0000256" key="2">
    <source>
        <dbReference type="ARBA" id="ARBA00022475"/>
    </source>
</evidence>
<dbReference type="GO" id="GO:0005886">
    <property type="term" value="C:plasma membrane"/>
    <property type="evidence" value="ECO:0007669"/>
    <property type="project" value="UniProtKB-SubCell"/>
</dbReference>
<feature type="transmembrane region" description="Helical" evidence="6">
    <location>
        <begin position="61"/>
        <end position="82"/>
    </location>
</feature>
<feature type="transmembrane region" description="Helical" evidence="6">
    <location>
        <begin position="401"/>
        <end position="422"/>
    </location>
</feature>
<evidence type="ECO:0000313" key="7">
    <source>
        <dbReference type="EMBL" id="HGW91528.1"/>
    </source>
</evidence>
<dbReference type="PANTHER" id="PTHR30250">
    <property type="entry name" value="PST FAMILY PREDICTED COLANIC ACID TRANSPORTER"/>
    <property type="match status" value="1"/>
</dbReference>
<keyword evidence="3 6" id="KW-0812">Transmembrane</keyword>
<feature type="transmembrane region" description="Helical" evidence="6">
    <location>
        <begin position="338"/>
        <end position="355"/>
    </location>
</feature>
<dbReference type="InterPro" id="IPR002797">
    <property type="entry name" value="Polysacc_synth"/>
</dbReference>
<gene>
    <name evidence="7" type="ORF">ENV67_03185</name>
</gene>
<sequence>MNFIKKKFNFFIHYKDKLKKKENKTIFKNTTVLFISRAITSLLTVLTFFILAKILGDKGVGLIFGVLSLVLLIYPFSDFGYSQIVVREISREPSNSRYILSKGLGFTILSSFLFFGLVILISLWIKNFSLLIVFIMGISYLFFHGIIRLFVTAFQGFDKLEVWAWMEIADNIIRLIFTIIFLLFKKLNIFTASYTYLISSFLCFIIVSLYARKFFGEIEFRLSLISKKEFIESNHFSINFLGESIFFNMDKVILSRFSTLSNVGIYTVAQKVYSIFINMLAAFLMTTYPWFFRYGKKEKSKYLSFALKVNILIFLFGIISGCFVFFFASYIVKIIGSSFNEAIFALKFLASYPLLRGISTVLGDMMTGADFQKERMQITIFSAFFNVFMDILLVFKYGWRGVAFATLLSYFLILILEVIFLYKKGFFKKEVTNEK</sequence>
<feature type="transmembrane region" description="Helical" evidence="6">
    <location>
        <begin position="273"/>
        <end position="291"/>
    </location>
</feature>
<feature type="transmembrane region" description="Helical" evidence="6">
    <location>
        <begin position="163"/>
        <end position="184"/>
    </location>
</feature>
<keyword evidence="5 6" id="KW-0472">Membrane</keyword>
<organism evidence="7">
    <name type="scientific">candidate division WOR-3 bacterium</name>
    <dbReference type="NCBI Taxonomy" id="2052148"/>
    <lineage>
        <taxon>Bacteria</taxon>
        <taxon>Bacteria division WOR-3</taxon>
    </lineage>
</organism>
<feature type="transmembrane region" description="Helical" evidence="6">
    <location>
        <begin position="196"/>
        <end position="215"/>
    </location>
</feature>
<comment type="caution">
    <text evidence="7">The sequence shown here is derived from an EMBL/GenBank/DDBJ whole genome shotgun (WGS) entry which is preliminary data.</text>
</comment>
<protein>
    <submittedName>
        <fullName evidence="7">Flippase</fullName>
    </submittedName>
</protein>
<proteinExistence type="predicted"/>
<evidence type="ECO:0000256" key="1">
    <source>
        <dbReference type="ARBA" id="ARBA00004651"/>
    </source>
</evidence>
<comment type="subcellular location">
    <subcellularLocation>
        <location evidence="1">Cell membrane</location>
        <topology evidence="1">Multi-pass membrane protein</topology>
    </subcellularLocation>
</comment>